<feature type="region of interest" description="Disordered" evidence="1">
    <location>
        <begin position="48"/>
        <end position="77"/>
    </location>
</feature>
<proteinExistence type="predicted"/>
<dbReference type="EMBL" id="JBBCAQ010000036">
    <property type="protein sequence ID" value="KAK7576434.1"/>
    <property type="molecule type" value="Genomic_DNA"/>
</dbReference>
<sequence>MVFCVPGSEDGERYLLSPTGEIDPTLDLFNFDYNLLAKIFLFEDDMEMNPMTSHDSDSSNDENDDDNSDDSDEATGS</sequence>
<protein>
    <submittedName>
        <fullName evidence="2">Uncharacterized protein</fullName>
    </submittedName>
</protein>
<reference evidence="2 3" key="1">
    <citation type="submission" date="2024-03" db="EMBL/GenBank/DDBJ databases">
        <title>Adaptation during the transition from Ophiocordyceps entomopathogen to insect associate is accompanied by gene loss and intensified selection.</title>
        <authorList>
            <person name="Ward C.M."/>
            <person name="Onetto C.A."/>
            <person name="Borneman A.R."/>
        </authorList>
    </citation>
    <scope>NUCLEOTIDE SEQUENCE [LARGE SCALE GENOMIC DNA]</scope>
    <source>
        <strain evidence="2">AWRI1</strain>
        <tissue evidence="2">Single Adult Female</tissue>
    </source>
</reference>
<comment type="caution">
    <text evidence="2">The sequence shown here is derived from an EMBL/GenBank/DDBJ whole genome shotgun (WGS) entry which is preliminary data.</text>
</comment>
<evidence type="ECO:0000256" key="1">
    <source>
        <dbReference type="SAM" id="MobiDB-lite"/>
    </source>
</evidence>
<keyword evidence="3" id="KW-1185">Reference proteome</keyword>
<dbReference type="AlphaFoldDB" id="A0AAN9TBC6"/>
<evidence type="ECO:0000313" key="3">
    <source>
        <dbReference type="Proteomes" id="UP001367676"/>
    </source>
</evidence>
<dbReference type="Proteomes" id="UP001367676">
    <property type="component" value="Unassembled WGS sequence"/>
</dbReference>
<organism evidence="2 3">
    <name type="scientific">Parthenolecanium corni</name>
    <dbReference type="NCBI Taxonomy" id="536013"/>
    <lineage>
        <taxon>Eukaryota</taxon>
        <taxon>Metazoa</taxon>
        <taxon>Ecdysozoa</taxon>
        <taxon>Arthropoda</taxon>
        <taxon>Hexapoda</taxon>
        <taxon>Insecta</taxon>
        <taxon>Pterygota</taxon>
        <taxon>Neoptera</taxon>
        <taxon>Paraneoptera</taxon>
        <taxon>Hemiptera</taxon>
        <taxon>Sternorrhyncha</taxon>
        <taxon>Coccoidea</taxon>
        <taxon>Coccidae</taxon>
        <taxon>Parthenolecanium</taxon>
    </lineage>
</organism>
<feature type="compositionally biased region" description="Acidic residues" evidence="1">
    <location>
        <begin position="58"/>
        <end position="77"/>
    </location>
</feature>
<evidence type="ECO:0000313" key="2">
    <source>
        <dbReference type="EMBL" id="KAK7576434.1"/>
    </source>
</evidence>
<accession>A0AAN9TBC6</accession>
<gene>
    <name evidence="2" type="ORF">V9T40_012720</name>
</gene>
<name>A0AAN9TBC6_9HEMI</name>